<feature type="region of interest" description="Disordered" evidence="2">
    <location>
        <begin position="213"/>
        <end position="263"/>
    </location>
</feature>
<dbReference type="Gene3D" id="3.30.70.2660">
    <property type="match status" value="1"/>
</dbReference>
<dbReference type="Pfam" id="PF09704">
    <property type="entry name" value="Cas_Cas5d"/>
    <property type="match status" value="1"/>
</dbReference>
<sequence>MPTLLMTLSGPLQSWGVDGRFVNRTTALTPTKSGVVGLLAAALGRERTEPIADLAELRFGVRTDQVGSVLRDFQTEIDWKVNARNGKGAQALTYRYYLQDYRFLAAVEGDDKLIEQLQRALLQPAFPLFLGRRSCPPGQRIYRGIVGEPLNEALQNAEWTAGAWYRRNQEQNVFLHIERDPLEGEQPLQTVRDLPLSFDIRHRRYSLRPLVTDEVEMDNPDSRQPRAGSSADGLAVGGEEGASGFEQTNALADHDPMNLLEEE</sequence>
<dbReference type="AlphaFoldDB" id="A0A364V4Y9"/>
<dbReference type="InterPro" id="IPR010147">
    <property type="entry name" value="CRISPR-assoc_prot_CasD"/>
</dbReference>
<evidence type="ECO:0000256" key="2">
    <source>
        <dbReference type="SAM" id="MobiDB-lite"/>
    </source>
</evidence>
<evidence type="ECO:0000313" key="3">
    <source>
        <dbReference type="EMBL" id="RAV31704.1"/>
    </source>
</evidence>
<dbReference type="NCBIfam" id="TIGR01868">
    <property type="entry name" value="casD_Cas5e"/>
    <property type="match status" value="1"/>
</dbReference>
<evidence type="ECO:0000256" key="1">
    <source>
        <dbReference type="ARBA" id="ARBA00023118"/>
    </source>
</evidence>
<dbReference type="EMBL" id="QHCV01000065">
    <property type="protein sequence ID" value="RAV31704.1"/>
    <property type="molecule type" value="Genomic_DNA"/>
</dbReference>
<proteinExistence type="predicted"/>
<evidence type="ECO:0000313" key="4">
    <source>
        <dbReference type="Proteomes" id="UP000251577"/>
    </source>
</evidence>
<dbReference type="InterPro" id="IPR021124">
    <property type="entry name" value="CRISPR-assoc_prot_Cas5"/>
</dbReference>
<gene>
    <name evidence="3" type="primary">cas5e</name>
    <name evidence="3" type="ORF">DLJ54_06985</name>
</gene>
<protein>
    <submittedName>
        <fullName evidence="3">Type I-E CRISPR-associated protein Cas5/CasD</fullName>
    </submittedName>
</protein>
<dbReference type="Proteomes" id="UP000251577">
    <property type="component" value="Unassembled WGS sequence"/>
</dbReference>
<dbReference type="InterPro" id="IPR013422">
    <property type="entry name" value="CRISPR-assoc_prot_Cas5_N"/>
</dbReference>
<accession>A0A364V4Y9</accession>
<reference evidence="3 4" key="1">
    <citation type="journal article" date="2018" name="Syst. Appl. Microbiol.">
        <title>Corynebacterium heidelbergense sp. nov., isolated from the preen glands of Egyptian geese (Alopochen aegyptiacus).</title>
        <authorList>
            <person name="Braun M.S."/>
            <person name="Wang E."/>
            <person name="Zimmermann S."/>
            <person name="Wink M."/>
        </authorList>
    </citation>
    <scope>NUCLEOTIDE SEQUENCE [LARGE SCALE GENOMIC DNA]</scope>
    <source>
        <strain evidence="3 4">647</strain>
    </source>
</reference>
<keyword evidence="1" id="KW-0051">Antiviral defense</keyword>
<dbReference type="GO" id="GO:0003723">
    <property type="term" value="F:RNA binding"/>
    <property type="evidence" value="ECO:0007669"/>
    <property type="project" value="InterPro"/>
</dbReference>
<dbReference type="GO" id="GO:0043571">
    <property type="term" value="P:maintenance of CRISPR repeat elements"/>
    <property type="evidence" value="ECO:0007669"/>
    <property type="project" value="InterPro"/>
</dbReference>
<keyword evidence="4" id="KW-1185">Reference proteome</keyword>
<dbReference type="GO" id="GO:0051607">
    <property type="term" value="P:defense response to virus"/>
    <property type="evidence" value="ECO:0007669"/>
    <property type="project" value="UniProtKB-KW"/>
</dbReference>
<organism evidence="3 4">
    <name type="scientific">Corynebacterium heidelbergense</name>
    <dbReference type="NCBI Taxonomy" id="2055947"/>
    <lineage>
        <taxon>Bacteria</taxon>
        <taxon>Bacillati</taxon>
        <taxon>Actinomycetota</taxon>
        <taxon>Actinomycetes</taxon>
        <taxon>Mycobacteriales</taxon>
        <taxon>Corynebacteriaceae</taxon>
        <taxon>Corynebacterium</taxon>
    </lineage>
</organism>
<dbReference type="NCBIfam" id="TIGR02593">
    <property type="entry name" value="CRISPR_cas5"/>
    <property type="match status" value="1"/>
</dbReference>
<name>A0A364V4Y9_9CORY</name>
<dbReference type="CDD" id="cd09756">
    <property type="entry name" value="Cas5_I-E"/>
    <property type="match status" value="1"/>
</dbReference>
<comment type="caution">
    <text evidence="3">The sequence shown here is derived from an EMBL/GenBank/DDBJ whole genome shotgun (WGS) entry which is preliminary data.</text>
</comment>